<keyword evidence="1" id="KW-1133">Transmembrane helix</keyword>
<protein>
    <submittedName>
        <fullName evidence="2">Uncharacterized protein</fullName>
    </submittedName>
</protein>
<dbReference type="Proteomes" id="UP000321571">
    <property type="component" value="Unassembled WGS sequence"/>
</dbReference>
<feature type="transmembrane region" description="Helical" evidence="1">
    <location>
        <begin position="124"/>
        <end position="143"/>
    </location>
</feature>
<keyword evidence="3" id="KW-1185">Reference proteome</keyword>
<dbReference type="AlphaFoldDB" id="A0A5C8NNM5"/>
<evidence type="ECO:0000313" key="2">
    <source>
        <dbReference type="EMBL" id="TXL62073.1"/>
    </source>
</evidence>
<dbReference type="RefSeq" id="WP_147684401.1">
    <property type="nucleotide sequence ID" value="NZ_VDUX01000002.1"/>
</dbReference>
<dbReference type="OrthoDB" id="4870029at2"/>
<keyword evidence="1" id="KW-0472">Membrane</keyword>
<gene>
    <name evidence="2" type="ORF">FHP06_05015</name>
</gene>
<comment type="caution">
    <text evidence="2">The sequence shown here is derived from an EMBL/GenBank/DDBJ whole genome shotgun (WGS) entry which is preliminary data.</text>
</comment>
<name>A0A5C8NNM5_9ACTN</name>
<reference evidence="2 3" key="1">
    <citation type="submission" date="2019-06" db="EMBL/GenBank/DDBJ databases">
        <title>Aeromicrobium sp. nov., isolated from a maize field.</title>
        <authorList>
            <person name="Lin S.-Y."/>
            <person name="Tsai C.-F."/>
            <person name="Young C.-C."/>
        </authorList>
    </citation>
    <scope>NUCLEOTIDE SEQUENCE [LARGE SCALE GENOMIC DNA]</scope>
    <source>
        <strain evidence="2 3">CC-CFT486</strain>
    </source>
</reference>
<accession>A0A5C8NNM5</accession>
<evidence type="ECO:0000313" key="3">
    <source>
        <dbReference type="Proteomes" id="UP000321571"/>
    </source>
</evidence>
<sequence length="217" mass="23667">MAEKTPQRFDLEVDGTTHHVEVVVGAFRRTVRWFVDGELVATKTSSEDSLRVPSGTDLGDLGVRFSGLGKPRRATWYPDGAGPKELIGVGGIDLDPEPGSPAARFEDRVRAHPRLYALQQGGGGVLRIAVPLLIAAVVARFAVKLPWPDVSIPTPDLDLPSIPLPDWHAPDWLTSTANALSYAWPLLIAIAIATAEIRRRRTQDRLREERRSGQSGA</sequence>
<organism evidence="2 3">
    <name type="scientific">Aeromicrobium terrae</name>
    <dbReference type="NCBI Taxonomy" id="2498846"/>
    <lineage>
        <taxon>Bacteria</taxon>
        <taxon>Bacillati</taxon>
        <taxon>Actinomycetota</taxon>
        <taxon>Actinomycetes</taxon>
        <taxon>Propionibacteriales</taxon>
        <taxon>Nocardioidaceae</taxon>
        <taxon>Aeromicrobium</taxon>
    </lineage>
</organism>
<evidence type="ECO:0000256" key="1">
    <source>
        <dbReference type="SAM" id="Phobius"/>
    </source>
</evidence>
<feature type="transmembrane region" description="Helical" evidence="1">
    <location>
        <begin position="179"/>
        <end position="197"/>
    </location>
</feature>
<proteinExistence type="predicted"/>
<keyword evidence="1" id="KW-0812">Transmembrane</keyword>
<dbReference type="EMBL" id="VDUX01000002">
    <property type="protein sequence ID" value="TXL62073.1"/>
    <property type="molecule type" value="Genomic_DNA"/>
</dbReference>